<dbReference type="AlphaFoldDB" id="A0A7N2LEZ3"/>
<name>A0A7N2LEZ3_QUELO</name>
<feature type="region of interest" description="Disordered" evidence="1">
    <location>
        <begin position="57"/>
        <end position="103"/>
    </location>
</feature>
<reference evidence="3 4" key="1">
    <citation type="journal article" date="2016" name="G3 (Bethesda)">
        <title>First Draft Assembly and Annotation of the Genome of a California Endemic Oak Quercus lobata Nee (Fagaceae).</title>
        <authorList>
            <person name="Sork V.L."/>
            <person name="Fitz-Gibbon S.T."/>
            <person name="Puiu D."/>
            <person name="Crepeau M."/>
            <person name="Gugger P.F."/>
            <person name="Sherman R."/>
            <person name="Stevens K."/>
            <person name="Langley C.H."/>
            <person name="Pellegrini M."/>
            <person name="Salzberg S.L."/>
        </authorList>
    </citation>
    <scope>NUCLEOTIDE SEQUENCE [LARGE SCALE GENOMIC DNA]</scope>
    <source>
        <strain evidence="3 4">cv. SW786</strain>
    </source>
</reference>
<evidence type="ECO:0000313" key="3">
    <source>
        <dbReference type="EnsemblPlants" id="QL04p043152:mrna"/>
    </source>
</evidence>
<accession>A0A7N2LEZ3</accession>
<keyword evidence="4" id="KW-1185">Reference proteome</keyword>
<dbReference type="EnsemblPlants" id="QL04p043152:mrna">
    <property type="protein sequence ID" value="QL04p043152:mrna"/>
    <property type="gene ID" value="QL04p043152"/>
</dbReference>
<dbReference type="Proteomes" id="UP000594261">
    <property type="component" value="Chromosome 4"/>
</dbReference>
<feature type="compositionally biased region" description="Polar residues" evidence="1">
    <location>
        <begin position="57"/>
        <end position="74"/>
    </location>
</feature>
<keyword evidence="2" id="KW-1133">Transmembrane helix</keyword>
<dbReference type="EMBL" id="LRBV02000004">
    <property type="status" value="NOT_ANNOTATED_CDS"/>
    <property type="molecule type" value="Genomic_DNA"/>
</dbReference>
<feature type="transmembrane region" description="Helical" evidence="2">
    <location>
        <begin position="26"/>
        <end position="47"/>
    </location>
</feature>
<keyword evidence="2" id="KW-0812">Transmembrane</keyword>
<sequence length="116" mass="13121">MRCRTASSVPIEQMEKGTGKNHNTRLCFLASLLAFFWILLLYVHFVVLGTSNSNATGDSLKLQPSNVNTDSINTHLPDPHQIQSDTHLETTRSNGKWRGGLRHTHGENHRWVKCQN</sequence>
<dbReference type="Gramene" id="QL04p043152:mrna">
    <property type="protein sequence ID" value="QL04p043152:mrna"/>
    <property type="gene ID" value="QL04p043152"/>
</dbReference>
<dbReference type="InParanoid" id="A0A7N2LEZ3"/>
<reference evidence="3" key="2">
    <citation type="submission" date="2021-01" db="UniProtKB">
        <authorList>
            <consortium name="EnsemblPlants"/>
        </authorList>
    </citation>
    <scope>IDENTIFICATION</scope>
</reference>
<evidence type="ECO:0000256" key="2">
    <source>
        <dbReference type="SAM" id="Phobius"/>
    </source>
</evidence>
<protein>
    <submittedName>
        <fullName evidence="3">Uncharacterized protein</fullName>
    </submittedName>
</protein>
<evidence type="ECO:0000313" key="4">
    <source>
        <dbReference type="Proteomes" id="UP000594261"/>
    </source>
</evidence>
<proteinExistence type="predicted"/>
<evidence type="ECO:0000256" key="1">
    <source>
        <dbReference type="SAM" id="MobiDB-lite"/>
    </source>
</evidence>
<keyword evidence="2" id="KW-0472">Membrane</keyword>
<organism evidence="3 4">
    <name type="scientific">Quercus lobata</name>
    <name type="common">Valley oak</name>
    <dbReference type="NCBI Taxonomy" id="97700"/>
    <lineage>
        <taxon>Eukaryota</taxon>
        <taxon>Viridiplantae</taxon>
        <taxon>Streptophyta</taxon>
        <taxon>Embryophyta</taxon>
        <taxon>Tracheophyta</taxon>
        <taxon>Spermatophyta</taxon>
        <taxon>Magnoliopsida</taxon>
        <taxon>eudicotyledons</taxon>
        <taxon>Gunneridae</taxon>
        <taxon>Pentapetalae</taxon>
        <taxon>rosids</taxon>
        <taxon>fabids</taxon>
        <taxon>Fagales</taxon>
        <taxon>Fagaceae</taxon>
        <taxon>Quercus</taxon>
    </lineage>
</organism>